<evidence type="ECO:0000313" key="1">
    <source>
        <dbReference type="EMBL" id="KZD88660.1"/>
    </source>
</evidence>
<organism evidence="1 3">
    <name type="scientific">Bacillus subtilis</name>
    <dbReference type="NCBI Taxonomy" id="1423"/>
    <lineage>
        <taxon>Bacteria</taxon>
        <taxon>Bacillati</taxon>
        <taxon>Bacillota</taxon>
        <taxon>Bacilli</taxon>
        <taxon>Bacillales</taxon>
        <taxon>Bacillaceae</taxon>
        <taxon>Bacillus</taxon>
    </lineage>
</organism>
<gene>
    <name evidence="2" type="ORF">B4122_2530</name>
    <name evidence="1" type="ORF">B4122_4085</name>
</gene>
<dbReference type="InterPro" id="IPR018597">
    <property type="entry name" value="Phage_Tuc2009_YjcQ"/>
</dbReference>
<accession>A0AAP1H6I5</accession>
<dbReference type="Pfam" id="PF09639">
    <property type="entry name" value="YjcQ"/>
    <property type="match status" value="1"/>
</dbReference>
<dbReference type="SUPFAM" id="SSF46785">
    <property type="entry name" value="Winged helix' DNA-binding domain"/>
    <property type="match status" value="1"/>
</dbReference>
<dbReference type="Gene3D" id="1.10.10.10">
    <property type="entry name" value="Winged helix-like DNA-binding domain superfamily/Winged helix DNA-binding domain"/>
    <property type="match status" value="1"/>
</dbReference>
<proteinExistence type="predicted"/>
<dbReference type="AlphaFoldDB" id="A0AAP1H6I5"/>
<protein>
    <recommendedName>
        <fullName evidence="4">YjcQ protein</fullName>
    </recommendedName>
</protein>
<dbReference type="EMBL" id="LJZV01000012">
    <property type="protein sequence ID" value="KZD91888.1"/>
    <property type="molecule type" value="Genomic_DNA"/>
</dbReference>
<dbReference type="EMBL" id="LJZV01000026">
    <property type="protein sequence ID" value="KZD88660.1"/>
    <property type="molecule type" value="Genomic_DNA"/>
</dbReference>
<reference evidence="1 3" key="1">
    <citation type="submission" date="2015-09" db="EMBL/GenBank/DDBJ databases">
        <title>Spore heat resistance.</title>
        <authorList>
            <person name="Boekhorst J."/>
            <person name="Berendsen E.M."/>
            <person name="Wells-Bennik M.H."/>
            <person name="Kuipers O.P."/>
        </authorList>
    </citation>
    <scope>NUCLEOTIDE SEQUENCE [LARGE SCALE GENOMIC DNA]</scope>
    <source>
        <strain evidence="1 3">B4122</strain>
    </source>
</reference>
<dbReference type="InterPro" id="IPR036388">
    <property type="entry name" value="WH-like_DNA-bd_sf"/>
</dbReference>
<dbReference type="Proteomes" id="UP000076442">
    <property type="component" value="Unassembled WGS sequence"/>
</dbReference>
<name>A0AAP1H6I5_BACIU</name>
<evidence type="ECO:0000313" key="3">
    <source>
        <dbReference type="Proteomes" id="UP000076442"/>
    </source>
</evidence>
<dbReference type="RefSeq" id="WP_042976597.1">
    <property type="nucleotide sequence ID" value="NZ_JXHR01000026.1"/>
</dbReference>
<evidence type="ECO:0000313" key="2">
    <source>
        <dbReference type="EMBL" id="KZD91888.1"/>
    </source>
</evidence>
<dbReference type="InterPro" id="IPR036390">
    <property type="entry name" value="WH_DNA-bd_sf"/>
</dbReference>
<evidence type="ECO:0008006" key="4">
    <source>
        <dbReference type="Google" id="ProtNLM"/>
    </source>
</evidence>
<sequence length="98" mass="11492">MDRRKLVYSILKEIDKGNEPKYTDYDVELQFFGEVVEMMKGKNLIENATVIRGGMGNPVKMTLLNHAKITFDGMEYLEQNNAWAKTYKTVKELRDWIK</sequence>
<comment type="caution">
    <text evidence="1">The sequence shown here is derived from an EMBL/GenBank/DDBJ whole genome shotgun (WGS) entry which is preliminary data.</text>
</comment>